<gene>
    <name evidence="2" type="ORF">HU200_055642</name>
</gene>
<sequence length="104" mass="10761">MTDAALATAEATYLGMRWCAVAQAAAAAVALLLPARRRRSRRALAYAALAGAAAGHYMYASLTGLLLDTDPGYLFLRISGATATLVFAAGDLVCLLALLLGEDD</sequence>
<dbReference type="AlphaFoldDB" id="A0A835AND8"/>
<keyword evidence="1" id="KW-1133">Transmembrane helix</keyword>
<reference evidence="2" key="1">
    <citation type="submission" date="2020-07" db="EMBL/GenBank/DDBJ databases">
        <title>Genome sequence and genetic diversity analysis of an under-domesticated orphan crop, white fonio (Digitaria exilis).</title>
        <authorList>
            <person name="Bennetzen J.L."/>
            <person name="Chen S."/>
            <person name="Ma X."/>
            <person name="Wang X."/>
            <person name="Yssel A.E.J."/>
            <person name="Chaluvadi S.R."/>
            <person name="Johnson M."/>
            <person name="Gangashetty P."/>
            <person name="Hamidou F."/>
            <person name="Sanogo M.D."/>
            <person name="Zwaenepoel A."/>
            <person name="Wallace J."/>
            <person name="Van De Peer Y."/>
            <person name="Van Deynze A."/>
        </authorList>
    </citation>
    <scope>NUCLEOTIDE SEQUENCE</scope>
    <source>
        <tissue evidence="2">Leaves</tissue>
    </source>
</reference>
<dbReference type="EMBL" id="JACEFO010002379">
    <property type="protein sequence ID" value="KAF8663050.1"/>
    <property type="molecule type" value="Genomic_DNA"/>
</dbReference>
<keyword evidence="1" id="KW-0472">Membrane</keyword>
<evidence type="ECO:0000256" key="1">
    <source>
        <dbReference type="SAM" id="Phobius"/>
    </source>
</evidence>
<evidence type="ECO:0000313" key="2">
    <source>
        <dbReference type="EMBL" id="KAF8663050.1"/>
    </source>
</evidence>
<organism evidence="2 3">
    <name type="scientific">Digitaria exilis</name>
    <dbReference type="NCBI Taxonomy" id="1010633"/>
    <lineage>
        <taxon>Eukaryota</taxon>
        <taxon>Viridiplantae</taxon>
        <taxon>Streptophyta</taxon>
        <taxon>Embryophyta</taxon>
        <taxon>Tracheophyta</taxon>
        <taxon>Spermatophyta</taxon>
        <taxon>Magnoliopsida</taxon>
        <taxon>Liliopsida</taxon>
        <taxon>Poales</taxon>
        <taxon>Poaceae</taxon>
        <taxon>PACMAD clade</taxon>
        <taxon>Panicoideae</taxon>
        <taxon>Panicodae</taxon>
        <taxon>Paniceae</taxon>
        <taxon>Anthephorinae</taxon>
        <taxon>Digitaria</taxon>
    </lineage>
</organism>
<evidence type="ECO:0000313" key="3">
    <source>
        <dbReference type="Proteomes" id="UP000636709"/>
    </source>
</evidence>
<dbReference type="Proteomes" id="UP000636709">
    <property type="component" value="Unassembled WGS sequence"/>
</dbReference>
<name>A0A835AND8_9POAL</name>
<protein>
    <submittedName>
        <fullName evidence="2">Uncharacterized protein</fullName>
    </submittedName>
</protein>
<feature type="transmembrane region" description="Helical" evidence="1">
    <location>
        <begin position="45"/>
        <end position="67"/>
    </location>
</feature>
<comment type="caution">
    <text evidence="2">The sequence shown here is derived from an EMBL/GenBank/DDBJ whole genome shotgun (WGS) entry which is preliminary data.</text>
</comment>
<accession>A0A835AND8</accession>
<feature type="transmembrane region" description="Helical" evidence="1">
    <location>
        <begin position="73"/>
        <end position="100"/>
    </location>
</feature>
<proteinExistence type="predicted"/>
<keyword evidence="3" id="KW-1185">Reference proteome</keyword>
<feature type="transmembrane region" description="Helical" evidence="1">
    <location>
        <begin position="15"/>
        <end position="33"/>
    </location>
</feature>
<keyword evidence="1" id="KW-0812">Transmembrane</keyword>